<name>A0A832G8H4_9BACT</name>
<dbReference type="Pfam" id="PF14559">
    <property type="entry name" value="TPR_19"/>
    <property type="match status" value="1"/>
</dbReference>
<feature type="coiled-coil region" evidence="2">
    <location>
        <begin position="384"/>
        <end position="411"/>
    </location>
</feature>
<reference evidence="3" key="1">
    <citation type="journal article" date="2020" name="mSystems">
        <title>Genome- and Community-Level Interaction Insights into Carbon Utilization and Element Cycling Functions of Hydrothermarchaeota in Hydrothermal Sediment.</title>
        <authorList>
            <person name="Zhou Z."/>
            <person name="Liu Y."/>
            <person name="Xu W."/>
            <person name="Pan J."/>
            <person name="Luo Z.H."/>
            <person name="Li M."/>
        </authorList>
    </citation>
    <scope>NUCLEOTIDE SEQUENCE [LARGE SCALE GENOMIC DNA]</scope>
    <source>
        <strain evidence="3">SpSt-500</strain>
    </source>
</reference>
<dbReference type="InterPro" id="IPR011990">
    <property type="entry name" value="TPR-like_helical_dom_sf"/>
</dbReference>
<sequence length="547" mass="62234">MKLSFFIIGIISTFLIFNKCSDKPKGQAPLFTNLGTHNFSVTTNSKLAQKYFNQGIILAYGFNHEEAFRSFKEVARLDSNCAMAYWGMAYVLGPNINLPMDSGVVHSAYEAIQKAIALLDNETQREKDYVMALSKRYSKEKLENRSQLDQAYSDAMRELANKYPDDPDASTMFAESIMDLHPWDYWLKDGTPQPWTSEILSTLERVMKKDSTHHGANHLYIHAVEASKNPERGLASADRLRFLAPGAGHLVHMPAHIFIRVGKYHEGSLANIRAVKSDEAYINQCNQQGFYPLSYYPHNYHFLWATATLEGDSKTAIDAAIKTSQKPPDSLMDVCGYQTLQHFAAIPLYAYVTFGKWDEILNYSEPQDKRPYSKAVWHYARAMALIAKNNLAEAQTEISELEILRNNKTINELSIWGINSAGNLVKIAYEITNGELEAKKKNFTKAISYLKKAVELEDQLRYDEPPTWFYPCRQNLGAVLIEAGKFAEAQKVYEENLKEVPENGWGLFGLHQALLKQNKINEAENVLKRFNEAWKYSDIKLSSSRII</sequence>
<organism evidence="3">
    <name type="scientific">Ignavibacterium album</name>
    <dbReference type="NCBI Taxonomy" id="591197"/>
    <lineage>
        <taxon>Bacteria</taxon>
        <taxon>Pseudomonadati</taxon>
        <taxon>Ignavibacteriota</taxon>
        <taxon>Ignavibacteria</taxon>
        <taxon>Ignavibacteriales</taxon>
        <taxon>Ignavibacteriaceae</taxon>
        <taxon>Ignavibacterium</taxon>
    </lineage>
</organism>
<dbReference type="PROSITE" id="PS50005">
    <property type="entry name" value="TPR"/>
    <property type="match status" value="1"/>
</dbReference>
<evidence type="ECO:0000313" key="3">
    <source>
        <dbReference type="EMBL" id="HGT49217.1"/>
    </source>
</evidence>
<dbReference type="PANTHER" id="PTHR45588">
    <property type="entry name" value="TPR DOMAIN-CONTAINING PROTEIN"/>
    <property type="match status" value="1"/>
</dbReference>
<evidence type="ECO:0000256" key="2">
    <source>
        <dbReference type="SAM" id="Coils"/>
    </source>
</evidence>
<accession>A0A832G8H4</accession>
<dbReference type="InterPro" id="IPR019734">
    <property type="entry name" value="TPR_rpt"/>
</dbReference>
<evidence type="ECO:0000256" key="1">
    <source>
        <dbReference type="PROSITE-ProRule" id="PRU00339"/>
    </source>
</evidence>
<keyword evidence="1" id="KW-0802">TPR repeat</keyword>
<dbReference type="Gene3D" id="1.25.40.10">
    <property type="entry name" value="Tetratricopeptide repeat domain"/>
    <property type="match status" value="2"/>
</dbReference>
<dbReference type="AlphaFoldDB" id="A0A832G8H4"/>
<feature type="repeat" description="TPR" evidence="1">
    <location>
        <begin position="470"/>
        <end position="503"/>
    </location>
</feature>
<protein>
    <submittedName>
        <fullName evidence="3">Tetratricopeptide repeat protein</fullName>
    </submittedName>
</protein>
<dbReference type="EMBL" id="DSVI01000027">
    <property type="protein sequence ID" value="HGT49217.1"/>
    <property type="molecule type" value="Genomic_DNA"/>
</dbReference>
<keyword evidence="2" id="KW-0175">Coiled coil</keyword>
<proteinExistence type="predicted"/>
<dbReference type="PANTHER" id="PTHR45588:SF1">
    <property type="entry name" value="WW DOMAIN-CONTAINING PROTEIN"/>
    <property type="match status" value="1"/>
</dbReference>
<gene>
    <name evidence="3" type="ORF">ENS56_14360</name>
</gene>
<comment type="caution">
    <text evidence="3">The sequence shown here is derived from an EMBL/GenBank/DDBJ whole genome shotgun (WGS) entry which is preliminary data.</text>
</comment>
<dbReference type="SMART" id="SM00028">
    <property type="entry name" value="TPR"/>
    <property type="match status" value="3"/>
</dbReference>
<dbReference type="SUPFAM" id="SSF48452">
    <property type="entry name" value="TPR-like"/>
    <property type="match status" value="2"/>
</dbReference>